<keyword evidence="1" id="KW-0378">Hydrolase</keyword>
<dbReference type="Pfam" id="PF07470">
    <property type="entry name" value="Glyco_hydro_88"/>
    <property type="match status" value="1"/>
</dbReference>
<dbReference type="GO" id="GO:0016787">
    <property type="term" value="F:hydrolase activity"/>
    <property type="evidence" value="ECO:0007669"/>
    <property type="project" value="UniProtKB-KW"/>
</dbReference>
<accession>A0A8H4HQS2</accession>
<dbReference type="EMBL" id="JAIBSC010000033">
    <property type="protein sequence ID" value="KAH1906824.1"/>
    <property type="molecule type" value="Genomic_DNA"/>
</dbReference>
<organism evidence="2 3">
    <name type="scientific">Aspergillus fumigatus</name>
    <name type="common">Neosartorya fumigata</name>
    <dbReference type="NCBI Taxonomy" id="746128"/>
    <lineage>
        <taxon>Eukaryota</taxon>
        <taxon>Fungi</taxon>
        <taxon>Dikarya</taxon>
        <taxon>Ascomycota</taxon>
        <taxon>Pezizomycotina</taxon>
        <taxon>Eurotiomycetes</taxon>
        <taxon>Eurotiomycetidae</taxon>
        <taxon>Eurotiales</taxon>
        <taxon>Aspergillaceae</taxon>
        <taxon>Aspergillus</taxon>
        <taxon>Aspergillus subgen. Fumigati</taxon>
    </lineage>
</organism>
<dbReference type="GO" id="GO:0005975">
    <property type="term" value="P:carbohydrate metabolic process"/>
    <property type="evidence" value="ECO:0007669"/>
    <property type="project" value="InterPro"/>
</dbReference>
<proteinExistence type="predicted"/>
<name>A0A8H4HQS2_ASPFM</name>
<gene>
    <name evidence="2" type="ORF">KXV57_005072</name>
</gene>
<dbReference type="Gene3D" id="1.50.10.10">
    <property type="match status" value="1"/>
</dbReference>
<dbReference type="PANTHER" id="PTHR33886">
    <property type="entry name" value="UNSATURATED RHAMNOGALACTURONAN HYDROLASE (EUROFUNG)"/>
    <property type="match status" value="1"/>
</dbReference>
<dbReference type="InterPro" id="IPR052043">
    <property type="entry name" value="PolySaccharide_Degr_Enz"/>
</dbReference>
<evidence type="ECO:0000313" key="2">
    <source>
        <dbReference type="EMBL" id="KAH1906824.1"/>
    </source>
</evidence>
<dbReference type="InterPro" id="IPR010905">
    <property type="entry name" value="Glyco_hydro_88"/>
</dbReference>
<dbReference type="InterPro" id="IPR008928">
    <property type="entry name" value="6-hairpin_glycosidase_sf"/>
</dbReference>
<evidence type="ECO:0000256" key="1">
    <source>
        <dbReference type="ARBA" id="ARBA00022801"/>
    </source>
</evidence>
<sequence>MQPSCPKTGLGSHGDPPEPTTELRGPRPPTPGATFRAGLPRSPATVRQVNYKPYGRPSPTLISRFHGFPFYSIGAMKILYPLSCLLSLVLADQPGQAVRHPKYSTWMLESAIARGEGISPADGLLGVIQKGLFQEALRAAIAQSSDAAEIARWSGYHRRSVEANIEDLLNATASSRDLSLDRLCVGRSIMEINLDEPLHRNVLKALRKSLELQYRNENAGLWYFVDPPPPYPPYGNLSYSDGMYGFAPFAALYGMTYGDPGVNLDAALLQLDLLYTQSIEPSTGLIKHGYDASRDAPWAHPITGASPIVWGRSLAWYLIGTVDTLEIIASRSGDHSEDARRTDKTVQRIREIFQRLARATVDAIEDSAGKTGRYAVWQVMDRPGEPGNFVEASASAMIAYVLAKGVRLGYLPGRSPSSETDGKHRAASSLWVQGPRPGFRDPVQSQDVLAVARALYQDVVAQFVVRRHEDDTLDFLGTSIIASLHEEKPYYEYYTHRAVTTNSLIGTSAFALASLEMERAASERGWEGGNITFY</sequence>
<evidence type="ECO:0000313" key="3">
    <source>
        <dbReference type="Proteomes" id="UP000813423"/>
    </source>
</evidence>
<reference evidence="2" key="1">
    <citation type="submission" date="2021-08" db="EMBL/GenBank/DDBJ databases">
        <title>Global Aspergillus fumigatus from environmental and clinical sources.</title>
        <authorList>
            <person name="Barber A."/>
            <person name="Sae-Ong T."/>
        </authorList>
    </citation>
    <scope>NUCLEOTIDE SEQUENCE</scope>
    <source>
        <strain evidence="2">NRZ-2016-071</strain>
    </source>
</reference>
<dbReference type="AlphaFoldDB" id="A0A8H4HQS2"/>
<dbReference type="SUPFAM" id="SSF48208">
    <property type="entry name" value="Six-hairpin glycosidases"/>
    <property type="match status" value="1"/>
</dbReference>
<dbReference type="InterPro" id="IPR012341">
    <property type="entry name" value="6hp_glycosidase-like_sf"/>
</dbReference>
<dbReference type="Proteomes" id="UP000813423">
    <property type="component" value="Unassembled WGS sequence"/>
</dbReference>
<protein>
    <submittedName>
        <fullName evidence="2">Uncharacterized protein</fullName>
    </submittedName>
</protein>
<dbReference type="PANTHER" id="PTHR33886:SF11">
    <property type="entry name" value="WALL GLYCOSYL HYDROLASE YTER, PUTATIVE (AFU_ORTHOLOGUE AFUA_2G14630)-RELATED"/>
    <property type="match status" value="1"/>
</dbReference>
<comment type="caution">
    <text evidence="2">The sequence shown here is derived from an EMBL/GenBank/DDBJ whole genome shotgun (WGS) entry which is preliminary data.</text>
</comment>